<keyword evidence="3 7" id="KW-0560">Oxidoreductase</keyword>
<dbReference type="PANTHER" id="PTHR43595:SF2">
    <property type="entry name" value="SMALL RIBOSOMAL SUBUNIT PROTEIN MS42"/>
    <property type="match status" value="1"/>
</dbReference>
<dbReference type="VEuPathDB" id="FungiDB:BTJ68_04818"/>
<dbReference type="Pfam" id="PF02777">
    <property type="entry name" value="Sod_Fe_C"/>
    <property type="match status" value="1"/>
</dbReference>
<keyword evidence="2 6" id="KW-0479">Metal-binding</keyword>
<dbReference type="GO" id="GO:0004784">
    <property type="term" value="F:superoxide dismutase activity"/>
    <property type="evidence" value="ECO:0007669"/>
    <property type="project" value="UniProtKB-EC"/>
</dbReference>
<proteinExistence type="inferred from homology"/>
<gene>
    <name evidence="10" type="ORF">D0864_03376</name>
</gene>
<dbReference type="EMBL" id="QWIO01000259">
    <property type="protein sequence ID" value="RMZ01803.1"/>
    <property type="molecule type" value="Genomic_DNA"/>
</dbReference>
<evidence type="ECO:0000256" key="3">
    <source>
        <dbReference type="ARBA" id="ARBA00023002"/>
    </source>
</evidence>
<dbReference type="InterPro" id="IPR019831">
    <property type="entry name" value="Mn/Fe_SOD_N"/>
</dbReference>
<dbReference type="GO" id="GO:0046872">
    <property type="term" value="F:metal ion binding"/>
    <property type="evidence" value="ECO:0007669"/>
    <property type="project" value="UniProtKB-KW"/>
</dbReference>
<dbReference type="PRINTS" id="PR01703">
    <property type="entry name" value="MNSODISMTASE"/>
</dbReference>
<dbReference type="SUPFAM" id="SSF46609">
    <property type="entry name" value="Fe,Mn superoxide dismutase (SOD), N-terminal domain"/>
    <property type="match status" value="1"/>
</dbReference>
<dbReference type="Pfam" id="PF00081">
    <property type="entry name" value="Sod_Fe_N"/>
    <property type="match status" value="1"/>
</dbReference>
<dbReference type="InterPro" id="IPR001189">
    <property type="entry name" value="Mn/Fe_SOD"/>
</dbReference>
<evidence type="ECO:0000256" key="5">
    <source>
        <dbReference type="ARBA" id="ARBA00049204"/>
    </source>
</evidence>
<dbReference type="AlphaFoldDB" id="A0A3M7GLB3"/>
<feature type="binding site" evidence="6">
    <location>
        <position position="125"/>
    </location>
    <ligand>
        <name>Mn(2+)</name>
        <dbReference type="ChEBI" id="CHEBI:29035"/>
    </ligand>
</feature>
<feature type="binding site" evidence="6">
    <location>
        <position position="219"/>
    </location>
    <ligand>
        <name>Mn(2+)</name>
        <dbReference type="ChEBI" id="CHEBI:29035"/>
    </ligand>
</feature>
<feature type="domain" description="Manganese/iron superoxide dismutase C-terminal" evidence="9">
    <location>
        <begin position="141"/>
        <end position="251"/>
    </location>
</feature>
<dbReference type="EC" id="1.15.1.1" evidence="7"/>
<protein>
    <recommendedName>
        <fullName evidence="7">Superoxide dismutase</fullName>
        <ecNumber evidence="7">1.15.1.1</ecNumber>
    </recommendedName>
</protein>
<evidence type="ECO:0000313" key="10">
    <source>
        <dbReference type="EMBL" id="RMZ01803.1"/>
    </source>
</evidence>
<dbReference type="InterPro" id="IPR019832">
    <property type="entry name" value="Mn/Fe_SOD_C"/>
</dbReference>
<dbReference type="PANTHER" id="PTHR43595">
    <property type="entry name" value="37S RIBOSOMAL PROTEIN S26, MITOCHONDRIAL"/>
    <property type="match status" value="1"/>
</dbReference>
<evidence type="ECO:0000256" key="1">
    <source>
        <dbReference type="ARBA" id="ARBA00008714"/>
    </source>
</evidence>
<evidence type="ECO:0000256" key="7">
    <source>
        <dbReference type="RuleBase" id="RU000414"/>
    </source>
</evidence>
<sequence>MQLANFTIPLGLSWMFSSAQTRLESIQQTFLTSNNATASSAETMAYQLPPLPYSYDALEPYFDAETMEIHHSRHHQTYVNALNAALEGHDQLRALAVDELITNLDQVPQDKQTAVRNHGGGHSNHSFFWRNLKPGTTIPAELKTAIERDFGSFEAFRQEFEKRATTVFGSGWAWLVVVKTTTGNDGGSLKIVTTKDQDSPLMGEAVVGAASGVPILGLDVWEHAYYLKYRNKRPDYIRAFWEVVNWEEAGRRFGQVA</sequence>
<name>A0A3M7GLB3_HORWE</name>
<comment type="function">
    <text evidence="7">Destroys radicals which are normally produced within the cells and which are toxic to biological systems.</text>
</comment>
<comment type="caution">
    <text evidence="10">The sequence shown here is derived from an EMBL/GenBank/DDBJ whole genome shotgun (WGS) entry which is preliminary data.</text>
</comment>
<organism evidence="10 11">
    <name type="scientific">Hortaea werneckii</name>
    <name type="common">Black yeast</name>
    <name type="synonym">Cladosporium werneckii</name>
    <dbReference type="NCBI Taxonomy" id="91943"/>
    <lineage>
        <taxon>Eukaryota</taxon>
        <taxon>Fungi</taxon>
        <taxon>Dikarya</taxon>
        <taxon>Ascomycota</taxon>
        <taxon>Pezizomycotina</taxon>
        <taxon>Dothideomycetes</taxon>
        <taxon>Dothideomycetidae</taxon>
        <taxon>Mycosphaerellales</taxon>
        <taxon>Teratosphaeriaceae</taxon>
        <taxon>Hortaea</taxon>
    </lineage>
</organism>
<comment type="similarity">
    <text evidence="1 7">Belongs to the iron/manganese superoxide dismutase family.</text>
</comment>
<evidence type="ECO:0000256" key="2">
    <source>
        <dbReference type="ARBA" id="ARBA00022723"/>
    </source>
</evidence>
<evidence type="ECO:0000256" key="6">
    <source>
        <dbReference type="PIRSR" id="PIRSR000349-1"/>
    </source>
</evidence>
<dbReference type="InterPro" id="IPR036324">
    <property type="entry name" value="Mn/Fe_SOD_N_sf"/>
</dbReference>
<dbReference type="SUPFAM" id="SSF54719">
    <property type="entry name" value="Fe,Mn superoxide dismutase (SOD), C-terminal domain"/>
    <property type="match status" value="1"/>
</dbReference>
<dbReference type="Gene3D" id="3.55.40.20">
    <property type="entry name" value="Iron/manganese superoxide dismutase, C-terminal domain"/>
    <property type="match status" value="1"/>
</dbReference>
<evidence type="ECO:0000259" key="9">
    <source>
        <dbReference type="Pfam" id="PF02777"/>
    </source>
</evidence>
<dbReference type="InterPro" id="IPR019833">
    <property type="entry name" value="Mn/Fe_SOD_BS"/>
</dbReference>
<dbReference type="GO" id="GO:0005737">
    <property type="term" value="C:cytoplasm"/>
    <property type="evidence" value="ECO:0007669"/>
    <property type="project" value="TreeGrafter"/>
</dbReference>
<dbReference type="PIRSF" id="PIRSF000349">
    <property type="entry name" value="SODismutase"/>
    <property type="match status" value="1"/>
</dbReference>
<feature type="binding site" evidence="6">
    <location>
        <position position="223"/>
    </location>
    <ligand>
        <name>Mn(2+)</name>
        <dbReference type="ChEBI" id="CHEBI:29035"/>
    </ligand>
</feature>
<feature type="binding site" evidence="6">
    <location>
        <position position="70"/>
    </location>
    <ligand>
        <name>Mn(2+)</name>
        <dbReference type="ChEBI" id="CHEBI:29035"/>
    </ligand>
</feature>
<dbReference type="FunFam" id="3.55.40.20:FF:000004">
    <property type="entry name" value="Superoxide dismutase [Fe]"/>
    <property type="match status" value="1"/>
</dbReference>
<comment type="function">
    <text evidence="4">Component of the mitochondrial ribosome (mitoribosome), a dedicated translation machinery responsible for the synthesis of mitochondrial genome-encoded proteins, including at least some of the essential transmembrane subunits of the mitochondrial respiratory chain. The mitoribosomes are attached to the mitochondrial inner membrane and translation products are cotranslationally integrated into the membrane.</text>
</comment>
<dbReference type="Proteomes" id="UP000269539">
    <property type="component" value="Unassembled WGS sequence"/>
</dbReference>
<dbReference type="PROSITE" id="PS00088">
    <property type="entry name" value="SOD_MN"/>
    <property type="match status" value="1"/>
</dbReference>
<accession>A0A3M7GLB3</accession>
<evidence type="ECO:0000313" key="11">
    <source>
        <dbReference type="Proteomes" id="UP000269539"/>
    </source>
</evidence>
<dbReference type="InterPro" id="IPR036314">
    <property type="entry name" value="SOD_C_sf"/>
</dbReference>
<dbReference type="FunFam" id="1.10.287.990:FF:000001">
    <property type="entry name" value="Superoxide dismutase"/>
    <property type="match status" value="1"/>
</dbReference>
<evidence type="ECO:0000259" key="8">
    <source>
        <dbReference type="Pfam" id="PF00081"/>
    </source>
</evidence>
<evidence type="ECO:0000256" key="4">
    <source>
        <dbReference type="ARBA" id="ARBA00037226"/>
    </source>
</evidence>
<feature type="domain" description="Manganese/iron superoxide dismutase N-terminal" evidence="8">
    <location>
        <begin position="46"/>
        <end position="132"/>
    </location>
</feature>
<dbReference type="Gene3D" id="1.10.287.990">
    <property type="entry name" value="Fe,Mn superoxide dismutase (SOD) domain"/>
    <property type="match status" value="1"/>
</dbReference>
<comment type="catalytic activity">
    <reaction evidence="5 7">
        <text>2 superoxide + 2 H(+) = H2O2 + O2</text>
        <dbReference type="Rhea" id="RHEA:20696"/>
        <dbReference type="ChEBI" id="CHEBI:15378"/>
        <dbReference type="ChEBI" id="CHEBI:15379"/>
        <dbReference type="ChEBI" id="CHEBI:16240"/>
        <dbReference type="ChEBI" id="CHEBI:18421"/>
        <dbReference type="EC" id="1.15.1.1"/>
    </reaction>
</comment>
<reference evidence="10 11" key="1">
    <citation type="journal article" date="2018" name="BMC Genomics">
        <title>Genomic evidence for intraspecific hybridization in a clonal and extremely halotolerant yeast.</title>
        <authorList>
            <person name="Gostincar C."/>
            <person name="Stajich J.E."/>
            <person name="Zupancic J."/>
            <person name="Zalar P."/>
            <person name="Gunde-Cimerman N."/>
        </authorList>
    </citation>
    <scope>NUCLEOTIDE SEQUENCE [LARGE SCALE GENOMIC DNA]</scope>
    <source>
        <strain evidence="10 11">EXF-10513</strain>
    </source>
</reference>